<dbReference type="EMBL" id="FXLY01000005">
    <property type="protein sequence ID" value="SMN20131.1"/>
    <property type="molecule type" value="Genomic_DNA"/>
</dbReference>
<protein>
    <submittedName>
        <fullName evidence="2">Uncharacterized protein</fullName>
    </submittedName>
</protein>
<evidence type="ECO:0000313" key="2">
    <source>
        <dbReference type="EMBL" id="SMN20131.1"/>
    </source>
</evidence>
<accession>A0A1X7R3I0</accession>
<organism evidence="2 3">
    <name type="scientific">Maudiozyma saulgeensis</name>
    <dbReference type="NCBI Taxonomy" id="1789683"/>
    <lineage>
        <taxon>Eukaryota</taxon>
        <taxon>Fungi</taxon>
        <taxon>Dikarya</taxon>
        <taxon>Ascomycota</taxon>
        <taxon>Saccharomycotina</taxon>
        <taxon>Saccharomycetes</taxon>
        <taxon>Saccharomycetales</taxon>
        <taxon>Saccharomycetaceae</taxon>
        <taxon>Maudiozyma</taxon>
    </lineage>
</organism>
<reference evidence="2 3" key="1">
    <citation type="submission" date="2017-04" db="EMBL/GenBank/DDBJ databases">
        <authorList>
            <person name="Afonso C.L."/>
            <person name="Miller P.J."/>
            <person name="Scott M.A."/>
            <person name="Spackman E."/>
            <person name="Goraichik I."/>
            <person name="Dimitrov K.M."/>
            <person name="Suarez D.L."/>
            <person name="Swayne D.E."/>
        </authorList>
    </citation>
    <scope>NUCLEOTIDE SEQUENCE [LARGE SCALE GENOMIC DNA]</scope>
</reference>
<feature type="region of interest" description="Disordered" evidence="1">
    <location>
        <begin position="113"/>
        <end position="134"/>
    </location>
</feature>
<evidence type="ECO:0000256" key="1">
    <source>
        <dbReference type="SAM" id="MobiDB-lite"/>
    </source>
</evidence>
<proteinExistence type="predicted"/>
<evidence type="ECO:0000313" key="3">
    <source>
        <dbReference type="Proteomes" id="UP000196158"/>
    </source>
</evidence>
<name>A0A1X7R3I0_9SACH</name>
<gene>
    <name evidence="2" type="ORF">KASA_0N00572G</name>
</gene>
<keyword evidence="3" id="KW-1185">Reference proteome</keyword>
<dbReference type="AlphaFoldDB" id="A0A1X7R3I0"/>
<sequence>MKARSCLMINTHPCNTKVCRRQSKYYCCRANYSLLRPVHSNTHIIQVIPRHRKFRRASKKKKKTARDPSLPTTAAATFLPHNTENEIMREHPGQCMKPRQSMQNKGLRTTAVTSSQAARLPGRQTETDLSTPCSGSGTLPLRLVTCDDERNEKNSLKFN</sequence>
<dbReference type="Proteomes" id="UP000196158">
    <property type="component" value="Unassembled WGS sequence"/>
</dbReference>